<organism evidence="1">
    <name type="scientific">Anguilla anguilla</name>
    <name type="common">European freshwater eel</name>
    <name type="synonym">Muraena anguilla</name>
    <dbReference type="NCBI Taxonomy" id="7936"/>
    <lineage>
        <taxon>Eukaryota</taxon>
        <taxon>Metazoa</taxon>
        <taxon>Chordata</taxon>
        <taxon>Craniata</taxon>
        <taxon>Vertebrata</taxon>
        <taxon>Euteleostomi</taxon>
        <taxon>Actinopterygii</taxon>
        <taxon>Neopterygii</taxon>
        <taxon>Teleostei</taxon>
        <taxon>Anguilliformes</taxon>
        <taxon>Anguillidae</taxon>
        <taxon>Anguilla</taxon>
    </lineage>
</organism>
<reference evidence="1" key="1">
    <citation type="submission" date="2014-11" db="EMBL/GenBank/DDBJ databases">
        <authorList>
            <person name="Amaro Gonzalez C."/>
        </authorList>
    </citation>
    <scope>NUCLEOTIDE SEQUENCE</scope>
</reference>
<dbReference type="EMBL" id="GBXM01004521">
    <property type="protein sequence ID" value="JAI04057.1"/>
    <property type="molecule type" value="Transcribed_RNA"/>
</dbReference>
<name>A0A0E9XNQ0_ANGAN</name>
<sequence>MFVQYTLITNNPGPTPSLETVLQCSFLPGGGGGMG</sequence>
<reference evidence="1" key="2">
    <citation type="journal article" date="2015" name="Fish Shellfish Immunol.">
        <title>Early steps in the European eel (Anguilla anguilla)-Vibrio vulnificus interaction in the gills: Role of the RtxA13 toxin.</title>
        <authorList>
            <person name="Callol A."/>
            <person name="Pajuelo D."/>
            <person name="Ebbesson L."/>
            <person name="Teles M."/>
            <person name="MacKenzie S."/>
            <person name="Amaro C."/>
        </authorList>
    </citation>
    <scope>NUCLEOTIDE SEQUENCE</scope>
</reference>
<accession>A0A0E9XNQ0</accession>
<proteinExistence type="predicted"/>
<protein>
    <submittedName>
        <fullName evidence="1">Uncharacterized protein</fullName>
    </submittedName>
</protein>
<evidence type="ECO:0000313" key="1">
    <source>
        <dbReference type="EMBL" id="JAI04057.1"/>
    </source>
</evidence>
<dbReference type="AlphaFoldDB" id="A0A0E9XNQ0"/>